<evidence type="ECO:0000256" key="3">
    <source>
        <dbReference type="ARBA" id="ARBA00023080"/>
    </source>
</evidence>
<dbReference type="AlphaFoldDB" id="A0A917DPP7"/>
<name>A0A917DPP7_9BACT</name>
<dbReference type="Proteomes" id="UP000609064">
    <property type="component" value="Unassembled WGS sequence"/>
</dbReference>
<evidence type="ECO:0000256" key="1">
    <source>
        <dbReference type="ARBA" id="ARBA00001968"/>
    </source>
</evidence>
<keyword evidence="2 4" id="KW-0378">Hydrolase</keyword>
<comment type="cofactor">
    <cofactor evidence="1 4">
        <name>a divalent metal cation</name>
        <dbReference type="ChEBI" id="CHEBI:60240"/>
    </cofactor>
</comment>
<dbReference type="GO" id="GO:0047429">
    <property type="term" value="F:nucleoside triphosphate diphosphatase activity"/>
    <property type="evidence" value="ECO:0007669"/>
    <property type="project" value="UniProtKB-EC"/>
</dbReference>
<dbReference type="HAMAP" id="MF_00528">
    <property type="entry name" value="Maf"/>
    <property type="match status" value="1"/>
</dbReference>
<reference evidence="5" key="1">
    <citation type="journal article" date="2014" name="Int. J. Syst. Evol. Microbiol.">
        <title>Complete genome sequence of Corynebacterium casei LMG S-19264T (=DSM 44701T), isolated from a smear-ripened cheese.</title>
        <authorList>
            <consortium name="US DOE Joint Genome Institute (JGI-PGF)"/>
            <person name="Walter F."/>
            <person name="Albersmeier A."/>
            <person name="Kalinowski J."/>
            <person name="Ruckert C."/>
        </authorList>
    </citation>
    <scope>NUCLEOTIDE SEQUENCE</scope>
    <source>
        <strain evidence="5">CGMCC 1.15958</strain>
    </source>
</reference>
<dbReference type="GO" id="GO:0009117">
    <property type="term" value="P:nucleotide metabolic process"/>
    <property type="evidence" value="ECO:0007669"/>
    <property type="project" value="UniProtKB-KW"/>
</dbReference>
<evidence type="ECO:0000313" key="5">
    <source>
        <dbReference type="EMBL" id="GGD58116.1"/>
    </source>
</evidence>
<comment type="catalytic activity">
    <reaction evidence="4">
        <text>dTTP + H2O = dTMP + diphosphate + H(+)</text>
        <dbReference type="Rhea" id="RHEA:28534"/>
        <dbReference type="ChEBI" id="CHEBI:15377"/>
        <dbReference type="ChEBI" id="CHEBI:15378"/>
        <dbReference type="ChEBI" id="CHEBI:33019"/>
        <dbReference type="ChEBI" id="CHEBI:37568"/>
        <dbReference type="ChEBI" id="CHEBI:63528"/>
        <dbReference type="EC" id="3.6.1.9"/>
    </reaction>
</comment>
<comment type="function">
    <text evidence="4">Nucleoside triphosphate pyrophosphatase that hydrolyzes dTTP and UTP. May have a dual role in cell division arrest and in preventing the incorporation of modified nucleotides into cellular nucleic acids.</text>
</comment>
<proteinExistence type="inferred from homology"/>
<feature type="site" description="Important for substrate specificity" evidence="4">
    <location>
        <position position="160"/>
    </location>
</feature>
<keyword evidence="3 4" id="KW-0546">Nucleotide metabolism</keyword>
<sequence length="197" mass="22470">MKLSKPLVLASNSPRRKEIMHNAGYEFTVKVIPTDENFSANMPVEEVPVFLARTKAECFRENLQDEIILCADTVVIIDQENKKSTILNKPANHAEAKEMLRMLSGRVHRVITGVCVMTSDETIGFADTSYVHFKELSDWEIDYYIERCKPFDKAGAYGVQDFIGMIGIPKIEGSFYTVMGLPIHRVYEVLEKYVLRN</sequence>
<dbReference type="PANTHER" id="PTHR43213">
    <property type="entry name" value="BIFUNCTIONAL DTTP/UTP PYROPHOSPHATASE/METHYLTRANSFERASE PROTEIN-RELATED"/>
    <property type="match status" value="1"/>
</dbReference>
<dbReference type="GO" id="GO:0005737">
    <property type="term" value="C:cytoplasm"/>
    <property type="evidence" value="ECO:0007669"/>
    <property type="project" value="UniProtKB-SubCell"/>
</dbReference>
<dbReference type="SUPFAM" id="SSF52972">
    <property type="entry name" value="ITPase-like"/>
    <property type="match status" value="1"/>
</dbReference>
<organism evidence="5 6">
    <name type="scientific">Emticicia aquatilis</name>
    <dbReference type="NCBI Taxonomy" id="1537369"/>
    <lineage>
        <taxon>Bacteria</taxon>
        <taxon>Pseudomonadati</taxon>
        <taxon>Bacteroidota</taxon>
        <taxon>Cytophagia</taxon>
        <taxon>Cytophagales</taxon>
        <taxon>Leadbetterellaceae</taxon>
        <taxon>Emticicia</taxon>
    </lineage>
</organism>
<dbReference type="CDD" id="cd00555">
    <property type="entry name" value="Maf"/>
    <property type="match status" value="1"/>
</dbReference>
<feature type="site" description="Important for substrate specificity" evidence="4">
    <location>
        <position position="73"/>
    </location>
</feature>
<comment type="similarity">
    <text evidence="4">Belongs to the Maf family. YhdE subfamily.</text>
</comment>
<evidence type="ECO:0000256" key="2">
    <source>
        <dbReference type="ARBA" id="ARBA00022801"/>
    </source>
</evidence>
<feature type="site" description="Important for substrate specificity" evidence="4">
    <location>
        <position position="15"/>
    </location>
</feature>
<evidence type="ECO:0000313" key="6">
    <source>
        <dbReference type="Proteomes" id="UP000609064"/>
    </source>
</evidence>
<dbReference type="EC" id="3.6.1.9" evidence="4"/>
<dbReference type="PIRSF" id="PIRSF006305">
    <property type="entry name" value="Maf"/>
    <property type="match status" value="1"/>
</dbReference>
<reference evidence="5" key="2">
    <citation type="submission" date="2020-09" db="EMBL/GenBank/DDBJ databases">
        <authorList>
            <person name="Sun Q."/>
            <person name="Zhou Y."/>
        </authorList>
    </citation>
    <scope>NUCLEOTIDE SEQUENCE</scope>
    <source>
        <strain evidence="5">CGMCC 1.15958</strain>
    </source>
</reference>
<dbReference type="RefSeq" id="WP_188766199.1">
    <property type="nucleotide sequence ID" value="NZ_BMKK01000004.1"/>
</dbReference>
<dbReference type="Pfam" id="PF02545">
    <property type="entry name" value="Maf"/>
    <property type="match status" value="1"/>
</dbReference>
<comment type="caution">
    <text evidence="5">The sequence shown here is derived from an EMBL/GenBank/DDBJ whole genome shotgun (WGS) entry which is preliminary data.</text>
</comment>
<dbReference type="Gene3D" id="3.90.950.10">
    <property type="match status" value="1"/>
</dbReference>
<dbReference type="NCBIfam" id="TIGR00172">
    <property type="entry name" value="maf"/>
    <property type="match status" value="1"/>
</dbReference>
<protein>
    <recommendedName>
        <fullName evidence="4">dTTP/UTP pyrophosphatase</fullName>
        <shortName evidence="4">dTTPase/UTPase</shortName>
        <ecNumber evidence="4">3.6.1.9</ecNumber>
    </recommendedName>
    <alternativeName>
        <fullName evidence="4">Nucleoside triphosphate pyrophosphatase</fullName>
    </alternativeName>
    <alternativeName>
        <fullName evidence="4">Nucleotide pyrophosphatase</fullName>
        <shortName evidence="4">Nucleotide PPase</shortName>
    </alternativeName>
</protein>
<comment type="catalytic activity">
    <reaction evidence="4">
        <text>UTP + H2O = UMP + diphosphate + H(+)</text>
        <dbReference type="Rhea" id="RHEA:29395"/>
        <dbReference type="ChEBI" id="CHEBI:15377"/>
        <dbReference type="ChEBI" id="CHEBI:15378"/>
        <dbReference type="ChEBI" id="CHEBI:33019"/>
        <dbReference type="ChEBI" id="CHEBI:46398"/>
        <dbReference type="ChEBI" id="CHEBI:57865"/>
        <dbReference type="EC" id="3.6.1.9"/>
    </reaction>
</comment>
<dbReference type="InterPro" id="IPR029001">
    <property type="entry name" value="ITPase-like_fam"/>
</dbReference>
<comment type="subcellular location">
    <subcellularLocation>
        <location evidence="4">Cytoplasm</location>
    </subcellularLocation>
</comment>
<feature type="active site" description="Proton acceptor" evidence="4">
    <location>
        <position position="72"/>
    </location>
</feature>
<dbReference type="EMBL" id="BMKK01000004">
    <property type="protein sequence ID" value="GGD58116.1"/>
    <property type="molecule type" value="Genomic_DNA"/>
</dbReference>
<dbReference type="PANTHER" id="PTHR43213:SF5">
    <property type="entry name" value="BIFUNCTIONAL DTTP_UTP PYROPHOSPHATASE_METHYLTRANSFERASE PROTEIN-RELATED"/>
    <property type="match status" value="1"/>
</dbReference>
<evidence type="ECO:0000256" key="4">
    <source>
        <dbReference type="HAMAP-Rule" id="MF_00528"/>
    </source>
</evidence>
<keyword evidence="4" id="KW-0963">Cytoplasm</keyword>
<dbReference type="InterPro" id="IPR003697">
    <property type="entry name" value="Maf-like"/>
</dbReference>
<comment type="caution">
    <text evidence="4">Lacks conserved residue(s) required for the propagation of feature annotation.</text>
</comment>
<keyword evidence="6" id="KW-1185">Reference proteome</keyword>
<accession>A0A917DPP7</accession>
<gene>
    <name evidence="5" type="ORF">GCM10011514_22700</name>
</gene>